<accession>A0A328VEI3</accession>
<proteinExistence type="predicted"/>
<dbReference type="EMBL" id="MCIF01000002">
    <property type="protein sequence ID" value="RAQ95937.1"/>
    <property type="molecule type" value="Genomic_DNA"/>
</dbReference>
<keyword evidence="2" id="KW-1185">Reference proteome</keyword>
<dbReference type="AlphaFoldDB" id="A0A328VEI3"/>
<protein>
    <submittedName>
        <fullName evidence="1">Uncharacterized protein</fullName>
    </submittedName>
</protein>
<gene>
    <name evidence="1" type="ORF">A4R35_10360</name>
</gene>
<dbReference type="Proteomes" id="UP000248706">
    <property type="component" value="Unassembled WGS sequence"/>
</dbReference>
<comment type="caution">
    <text evidence="1">The sequence shown here is derived from an EMBL/GenBank/DDBJ whole genome shotgun (WGS) entry which is preliminary data.</text>
</comment>
<sequence>MSNALWGTRQLCALRGALLLLIHEAAKPSWLIPSSSNAGGETQGVVRVRVGTMTVYLQQRPASASRSRGAGQGAGTS</sequence>
<evidence type="ECO:0000313" key="2">
    <source>
        <dbReference type="Proteomes" id="UP000248706"/>
    </source>
</evidence>
<organism evidence="1 2">
    <name type="scientific">Thermogemmatispora tikiterensis</name>
    <dbReference type="NCBI Taxonomy" id="1825093"/>
    <lineage>
        <taxon>Bacteria</taxon>
        <taxon>Bacillati</taxon>
        <taxon>Chloroflexota</taxon>
        <taxon>Ktedonobacteria</taxon>
        <taxon>Thermogemmatisporales</taxon>
        <taxon>Thermogemmatisporaceae</taxon>
        <taxon>Thermogemmatispora</taxon>
    </lineage>
</organism>
<evidence type="ECO:0000313" key="1">
    <source>
        <dbReference type="EMBL" id="RAQ95937.1"/>
    </source>
</evidence>
<name>A0A328VEI3_9CHLR</name>
<reference evidence="1 2" key="1">
    <citation type="submission" date="2016-08" db="EMBL/GenBank/DDBJ databases">
        <title>Analysis of Carbohydrate Active Enzymes in Thermogemmatispora T81 Reveals Carbohydrate Degradation Ability.</title>
        <authorList>
            <person name="Tomazini A."/>
            <person name="Lal S."/>
            <person name="Stott M."/>
            <person name="Henrissat B."/>
            <person name="Polikarpov I."/>
            <person name="Sparling R."/>
            <person name="Levin D.B."/>
        </authorList>
    </citation>
    <scope>NUCLEOTIDE SEQUENCE [LARGE SCALE GENOMIC DNA]</scope>
    <source>
        <strain evidence="1 2">T81</strain>
    </source>
</reference>